<evidence type="ECO:0000313" key="2">
    <source>
        <dbReference type="EMBL" id="ORZ25618.1"/>
    </source>
</evidence>
<dbReference type="Proteomes" id="UP000193560">
    <property type="component" value="Unassembled WGS sequence"/>
</dbReference>
<reference evidence="2 3" key="1">
    <citation type="submission" date="2016-07" db="EMBL/GenBank/DDBJ databases">
        <title>Pervasive Adenine N6-methylation of Active Genes in Fungi.</title>
        <authorList>
            <consortium name="DOE Joint Genome Institute"/>
            <person name="Mondo S.J."/>
            <person name="Dannebaum R.O."/>
            <person name="Kuo R.C."/>
            <person name="Labutti K."/>
            <person name="Haridas S."/>
            <person name="Kuo A."/>
            <person name="Salamov A."/>
            <person name="Ahrendt S.R."/>
            <person name="Lipzen A."/>
            <person name="Sullivan W."/>
            <person name="Andreopoulos W.B."/>
            <person name="Clum A."/>
            <person name="Lindquist E."/>
            <person name="Daum C."/>
            <person name="Ramamoorthy G.K."/>
            <person name="Gryganskyi A."/>
            <person name="Culley D."/>
            <person name="Magnuson J.K."/>
            <person name="James T.Y."/>
            <person name="O'Malley M.A."/>
            <person name="Stajich J.E."/>
            <person name="Spatafora J.W."/>
            <person name="Visel A."/>
            <person name="Grigoriev I.V."/>
        </authorList>
    </citation>
    <scope>NUCLEOTIDE SEQUENCE [LARGE SCALE GENOMIC DNA]</scope>
    <source>
        <strain evidence="2 3">NRRL 1336</strain>
    </source>
</reference>
<gene>
    <name evidence="2" type="ORF">BCR42DRAFT_400557</name>
</gene>
<proteinExistence type="predicted"/>
<dbReference type="EMBL" id="MCGE01000001">
    <property type="protein sequence ID" value="ORZ25618.1"/>
    <property type="molecule type" value="Genomic_DNA"/>
</dbReference>
<evidence type="ECO:0000313" key="3">
    <source>
        <dbReference type="Proteomes" id="UP000193560"/>
    </source>
</evidence>
<evidence type="ECO:0000256" key="1">
    <source>
        <dbReference type="SAM" id="MobiDB-lite"/>
    </source>
</evidence>
<name>A0A1X2J1D6_9FUNG</name>
<feature type="compositionally biased region" description="Basic and acidic residues" evidence="1">
    <location>
        <begin position="31"/>
        <end position="43"/>
    </location>
</feature>
<accession>A0A1X2J1D6</accession>
<comment type="caution">
    <text evidence="2">The sequence shown here is derived from an EMBL/GenBank/DDBJ whole genome shotgun (WGS) entry which is preliminary data.</text>
</comment>
<feature type="region of interest" description="Disordered" evidence="1">
    <location>
        <begin position="23"/>
        <end position="48"/>
    </location>
</feature>
<organism evidence="2 3">
    <name type="scientific">Absidia repens</name>
    <dbReference type="NCBI Taxonomy" id="90262"/>
    <lineage>
        <taxon>Eukaryota</taxon>
        <taxon>Fungi</taxon>
        <taxon>Fungi incertae sedis</taxon>
        <taxon>Mucoromycota</taxon>
        <taxon>Mucoromycotina</taxon>
        <taxon>Mucoromycetes</taxon>
        <taxon>Mucorales</taxon>
        <taxon>Cunninghamellaceae</taxon>
        <taxon>Absidia</taxon>
    </lineage>
</organism>
<keyword evidence="3" id="KW-1185">Reference proteome</keyword>
<sequence>MNNMNAFKQWSSSSFVKHLIQLVSPTTRTSSNEERTNEPKKTLTPDNNNESLYSCCSFQKEYVSFPSLDDSEDQSTTYQDIGNHAMEFNKQMLC</sequence>
<dbReference type="AlphaFoldDB" id="A0A1X2J1D6"/>
<protein>
    <submittedName>
        <fullName evidence="2">Uncharacterized protein</fullName>
    </submittedName>
</protein>